<dbReference type="InterPro" id="IPR005162">
    <property type="entry name" value="Retrotrans_gag_dom"/>
</dbReference>
<comment type="caution">
    <text evidence="2">The sequence shown here is derived from an EMBL/GenBank/DDBJ whole genome shotgun (WGS) entry which is preliminary data.</text>
</comment>
<protein>
    <submittedName>
        <fullName evidence="2">Retrotransposon gag protein</fullName>
    </submittedName>
</protein>
<dbReference type="Pfam" id="PF03732">
    <property type="entry name" value="Retrotrans_gag"/>
    <property type="match status" value="1"/>
</dbReference>
<dbReference type="EMBL" id="BQNB010010749">
    <property type="protein sequence ID" value="GJS81459.1"/>
    <property type="molecule type" value="Genomic_DNA"/>
</dbReference>
<feature type="domain" description="Retrotransposon gag" evidence="1">
    <location>
        <begin position="112"/>
        <end position="201"/>
    </location>
</feature>
<keyword evidence="3" id="KW-1185">Reference proteome</keyword>
<dbReference type="PANTHER" id="PTHR33223:SF6">
    <property type="entry name" value="CCHC-TYPE DOMAIN-CONTAINING PROTEIN"/>
    <property type="match status" value="1"/>
</dbReference>
<dbReference type="PANTHER" id="PTHR33223">
    <property type="entry name" value="CCHC-TYPE DOMAIN-CONTAINING PROTEIN"/>
    <property type="match status" value="1"/>
</dbReference>
<accession>A0ABQ4YUC9</accession>
<dbReference type="Proteomes" id="UP001151760">
    <property type="component" value="Unassembled WGS sequence"/>
</dbReference>
<gene>
    <name evidence="2" type="ORF">Tco_0748000</name>
</gene>
<organism evidence="2 3">
    <name type="scientific">Tanacetum coccineum</name>
    <dbReference type="NCBI Taxonomy" id="301880"/>
    <lineage>
        <taxon>Eukaryota</taxon>
        <taxon>Viridiplantae</taxon>
        <taxon>Streptophyta</taxon>
        <taxon>Embryophyta</taxon>
        <taxon>Tracheophyta</taxon>
        <taxon>Spermatophyta</taxon>
        <taxon>Magnoliopsida</taxon>
        <taxon>eudicotyledons</taxon>
        <taxon>Gunneridae</taxon>
        <taxon>Pentapetalae</taxon>
        <taxon>asterids</taxon>
        <taxon>campanulids</taxon>
        <taxon>Asterales</taxon>
        <taxon>Asteraceae</taxon>
        <taxon>Asteroideae</taxon>
        <taxon>Anthemideae</taxon>
        <taxon>Anthemidinae</taxon>
        <taxon>Tanacetum</taxon>
    </lineage>
</organism>
<reference evidence="2" key="2">
    <citation type="submission" date="2022-01" db="EMBL/GenBank/DDBJ databases">
        <authorList>
            <person name="Yamashiro T."/>
            <person name="Shiraishi A."/>
            <person name="Satake H."/>
            <person name="Nakayama K."/>
        </authorList>
    </citation>
    <scope>NUCLEOTIDE SEQUENCE</scope>
</reference>
<proteinExistence type="predicted"/>
<name>A0ABQ4YUC9_9ASTR</name>
<reference evidence="2" key="1">
    <citation type="journal article" date="2022" name="Int. J. Mol. Sci.">
        <title>Draft Genome of Tanacetum Coccineum: Genomic Comparison of Closely Related Tanacetum-Family Plants.</title>
        <authorList>
            <person name="Yamashiro T."/>
            <person name="Shiraishi A."/>
            <person name="Nakayama K."/>
            <person name="Satake H."/>
        </authorList>
    </citation>
    <scope>NUCLEOTIDE SEQUENCE</scope>
</reference>
<evidence type="ECO:0000259" key="1">
    <source>
        <dbReference type="Pfam" id="PF03732"/>
    </source>
</evidence>
<evidence type="ECO:0000313" key="3">
    <source>
        <dbReference type="Proteomes" id="UP001151760"/>
    </source>
</evidence>
<sequence length="332" mass="37483">MPPKRDPPPIEEALASITEALTKLNTTFTETQDAMRQQLAQHFEHTTTLMTINTTKPETVINTTTPPTHGLDIRPPKITLPTFNGSNPLDWLFQADQYFAFYTIAPHQRIPIVAFHLSGDALSWYKYLVNNNLLTTWDNFTRALETRFGPSSYDNHQATLFKLCQTSTVTAYQTEFERLSNCVVGLSPQALLDCFISGLRHDIQQELTVLRPQTITQAIGLAKLIEDKLHDQTLDRPKPIAYPSPTSQLMPTTQPLLDNPLSHTQSLPIKKLTPVEMQKRRAEGLCYNCPEKYQPGHRCTPPQFLLLQSGNDPVPATKDPPWGLFTVDYDDA</sequence>
<evidence type="ECO:0000313" key="2">
    <source>
        <dbReference type="EMBL" id="GJS81459.1"/>
    </source>
</evidence>
<dbReference type="InterPro" id="IPR012337">
    <property type="entry name" value="RNaseH-like_sf"/>
</dbReference>
<dbReference type="SUPFAM" id="SSF53098">
    <property type="entry name" value="Ribonuclease H-like"/>
    <property type="match status" value="1"/>
</dbReference>